<dbReference type="PROSITE" id="PS51257">
    <property type="entry name" value="PROKAR_LIPOPROTEIN"/>
    <property type="match status" value="1"/>
</dbReference>
<protein>
    <recommendedName>
        <fullName evidence="4">Pyrrolo-quinoline quinone</fullName>
    </recommendedName>
</protein>
<evidence type="ECO:0000313" key="2">
    <source>
        <dbReference type="EMBL" id="WOF23393.1"/>
    </source>
</evidence>
<evidence type="ECO:0000313" key="3">
    <source>
        <dbReference type="Proteomes" id="UP001305498"/>
    </source>
</evidence>
<dbReference type="InterPro" id="IPR011047">
    <property type="entry name" value="Quinoprotein_ADH-like_sf"/>
</dbReference>
<feature type="chain" id="PRO_5041664974" description="Pyrrolo-quinoline quinone" evidence="1">
    <location>
        <begin position="28"/>
        <end position="494"/>
    </location>
</feature>
<accession>A0AA97FHP2</accession>
<keyword evidence="1" id="KW-0732">Signal</keyword>
<dbReference type="AlphaFoldDB" id="A0AA97FHP2"/>
<sequence length="494" mass="51834">MRRRSASLLLLACAPLLLTSCVPEPDAGPTPTPTPLTEEQVLSSMLGETVEPEWTVALESVGSEVVRIDDVVLLYTTHDEGTYLQALDAESGDTLWEAPATSGASGVDDPWAPVVARDAEGDAVTMTVGAAEQQADGNWAHPLTLRDARTGEARPSPAATWVSTVWECDEGLCLYAWEPSDDPEGIWREATLDVGSAELVPGEETGGSTGSWQMTDNLLLGVDEDYLAWRVDGEEVWRTTLSDLLPDGVSPDVFGGGFSFRVAVDEPFAPTAAMIDFEAPDGAAAGAFAFALDDGHPLWAHDDIVLCSSGVAILCPLEDVGAADDVEAPDEPVAQTYRGLDVATGEETWSTTLDEVTTGAEAPAANAIGYLRVIDGGAAMYLAADTGEATPSPEGAITACIEETTWMGYENARSTDEWTEFSTGVVASPCDATGEPVAGAFSRSAVVSSTPSAWRDGEELSSAAVLGGATEDPLDDSAAWYYVATDGGVEAYRF</sequence>
<proteinExistence type="predicted"/>
<dbReference type="EMBL" id="CP118157">
    <property type="protein sequence ID" value="WOF23393.1"/>
    <property type="molecule type" value="Genomic_DNA"/>
</dbReference>
<keyword evidence="3" id="KW-1185">Reference proteome</keyword>
<dbReference type="SUPFAM" id="SSF50998">
    <property type="entry name" value="Quinoprotein alcohol dehydrogenase-like"/>
    <property type="match status" value="1"/>
</dbReference>
<dbReference type="RefSeq" id="WP_317139865.1">
    <property type="nucleotide sequence ID" value="NZ_CP118157.1"/>
</dbReference>
<evidence type="ECO:0008006" key="4">
    <source>
        <dbReference type="Google" id="ProtNLM"/>
    </source>
</evidence>
<gene>
    <name evidence="2" type="ORF">N8K70_01585</name>
</gene>
<dbReference type="Proteomes" id="UP001305498">
    <property type="component" value="Chromosome"/>
</dbReference>
<dbReference type="KEGG" id="mbet:N8K70_01585"/>
<evidence type="ECO:0000256" key="1">
    <source>
        <dbReference type="SAM" id="SignalP"/>
    </source>
</evidence>
<name>A0AA97FHP2_9MICO</name>
<organism evidence="2 3">
    <name type="scientific">Microbacterium betulae</name>
    <dbReference type="NCBI Taxonomy" id="2981139"/>
    <lineage>
        <taxon>Bacteria</taxon>
        <taxon>Bacillati</taxon>
        <taxon>Actinomycetota</taxon>
        <taxon>Actinomycetes</taxon>
        <taxon>Micrococcales</taxon>
        <taxon>Microbacteriaceae</taxon>
        <taxon>Microbacterium</taxon>
    </lineage>
</organism>
<feature type="signal peptide" evidence="1">
    <location>
        <begin position="1"/>
        <end position="27"/>
    </location>
</feature>
<reference evidence="2 3" key="1">
    <citation type="submission" date="2023-02" db="EMBL/GenBank/DDBJ databases">
        <title>Microbacterium betulae sp. nov., isolated from birch wood.</title>
        <authorList>
            <person name="Pasciak M."/>
            <person name="Pawlik K.J."/>
            <person name="Martynowski D."/>
            <person name="Laczmanski L."/>
            <person name="Ciekot J."/>
            <person name="Szponar B."/>
            <person name="Wojcik-Fatla A."/>
            <person name="Mackiewicz B."/>
            <person name="Farian E."/>
            <person name="Cholewa G."/>
            <person name="Cholewa A."/>
            <person name="Dutkiewicz J."/>
        </authorList>
    </citation>
    <scope>NUCLEOTIDE SEQUENCE [LARGE SCALE GENOMIC DNA]</scope>
    <source>
        <strain evidence="2 3">AB</strain>
    </source>
</reference>